<reference evidence="2" key="2">
    <citation type="submission" date="2014-01" db="EMBL/GenBank/DDBJ databases">
        <title>Evolution of pathogenesis and genome organization in the Tremellales.</title>
        <authorList>
            <person name="Cuomo C."/>
            <person name="Litvintseva A."/>
            <person name="Heitman J."/>
            <person name="Chen Y."/>
            <person name="Sun S."/>
            <person name="Springer D."/>
            <person name="Dromer F."/>
            <person name="Young S."/>
            <person name="Zeng Q."/>
            <person name="Chapman S."/>
            <person name="Gujja S."/>
            <person name="Saif S."/>
            <person name="Birren B."/>
        </authorList>
    </citation>
    <scope>NUCLEOTIDE SEQUENCE</scope>
    <source>
        <strain evidence="2">CBS 10118</strain>
    </source>
</reference>
<accession>A0A1B9G4T9</accession>
<dbReference type="VEuPathDB" id="FungiDB:I302_03734"/>
<dbReference type="EMBL" id="KI894020">
    <property type="protein sequence ID" value="OCF26057.1"/>
    <property type="molecule type" value="Genomic_DNA"/>
</dbReference>
<proteinExistence type="predicted"/>
<gene>
    <name evidence="2" type="ORF">I302_03734</name>
</gene>
<organism evidence="2">
    <name type="scientific">Kwoniella bestiolae CBS 10118</name>
    <dbReference type="NCBI Taxonomy" id="1296100"/>
    <lineage>
        <taxon>Eukaryota</taxon>
        <taxon>Fungi</taxon>
        <taxon>Dikarya</taxon>
        <taxon>Basidiomycota</taxon>
        <taxon>Agaricomycotina</taxon>
        <taxon>Tremellomycetes</taxon>
        <taxon>Tremellales</taxon>
        <taxon>Cryptococcaceae</taxon>
        <taxon>Kwoniella</taxon>
    </lineage>
</organism>
<sequence>MSAPLLVPRVIRYHHDHFVSDRLEDLAVQSQVNPSASLEELNEWLQVCNKMCYMDGVTDADDWEVQRFQSVILKRIANLRNDTPRTQDAPVAENTQSESDLRH</sequence>
<feature type="region of interest" description="Disordered" evidence="1">
    <location>
        <begin position="82"/>
        <end position="103"/>
    </location>
</feature>
<evidence type="ECO:0000256" key="1">
    <source>
        <dbReference type="SAM" id="MobiDB-lite"/>
    </source>
</evidence>
<protein>
    <submittedName>
        <fullName evidence="2">Uncharacterized protein</fullName>
    </submittedName>
</protein>
<evidence type="ECO:0000313" key="2">
    <source>
        <dbReference type="EMBL" id="OCF26057.1"/>
    </source>
</evidence>
<feature type="compositionally biased region" description="Polar residues" evidence="1">
    <location>
        <begin position="93"/>
        <end position="103"/>
    </location>
</feature>
<dbReference type="AlphaFoldDB" id="A0A1B9G4T9"/>
<name>A0A1B9G4T9_9TREE</name>
<reference evidence="2" key="1">
    <citation type="submission" date="2013-07" db="EMBL/GenBank/DDBJ databases">
        <title>The Genome Sequence of Cryptococcus bestiolae CBS10118.</title>
        <authorList>
            <consortium name="The Broad Institute Genome Sequencing Platform"/>
            <person name="Cuomo C."/>
            <person name="Litvintseva A."/>
            <person name="Chen Y."/>
            <person name="Heitman J."/>
            <person name="Sun S."/>
            <person name="Springer D."/>
            <person name="Dromer F."/>
            <person name="Young S.K."/>
            <person name="Zeng Q."/>
            <person name="Gargeya S."/>
            <person name="Fitzgerald M."/>
            <person name="Abouelleil A."/>
            <person name="Alvarado L."/>
            <person name="Berlin A.M."/>
            <person name="Chapman S.B."/>
            <person name="Dewar J."/>
            <person name="Goldberg J."/>
            <person name="Griggs A."/>
            <person name="Gujja S."/>
            <person name="Hansen M."/>
            <person name="Howarth C."/>
            <person name="Imamovic A."/>
            <person name="Larimer J."/>
            <person name="McCowan C."/>
            <person name="Murphy C."/>
            <person name="Pearson M."/>
            <person name="Priest M."/>
            <person name="Roberts A."/>
            <person name="Saif S."/>
            <person name="Shea T."/>
            <person name="Sykes S."/>
            <person name="Wortman J."/>
            <person name="Nusbaum C."/>
            <person name="Birren B."/>
        </authorList>
    </citation>
    <scope>NUCLEOTIDE SEQUENCE [LARGE SCALE GENOMIC DNA]</scope>
    <source>
        <strain evidence="2">CBS 10118</strain>
    </source>
</reference>